<gene>
    <name evidence="2" type="ORF">WJX72_000807</name>
</gene>
<dbReference type="Pfam" id="PF00248">
    <property type="entry name" value="Aldo_ket_red"/>
    <property type="match status" value="1"/>
</dbReference>
<keyword evidence="3" id="KW-1185">Reference proteome</keyword>
<dbReference type="SUPFAM" id="SSF51430">
    <property type="entry name" value="NAD(P)-linked oxidoreductase"/>
    <property type="match status" value="1"/>
</dbReference>
<dbReference type="Gene3D" id="3.20.20.100">
    <property type="entry name" value="NADP-dependent oxidoreductase domain"/>
    <property type="match status" value="1"/>
</dbReference>
<dbReference type="InterPro" id="IPR023210">
    <property type="entry name" value="NADP_OxRdtase_dom"/>
</dbReference>
<dbReference type="InterPro" id="IPR020471">
    <property type="entry name" value="AKR"/>
</dbReference>
<proteinExistence type="predicted"/>
<dbReference type="AlphaFoldDB" id="A0AAW1QE11"/>
<comment type="caution">
    <text evidence="2">The sequence shown here is derived from an EMBL/GenBank/DDBJ whole genome shotgun (WGS) entry which is preliminary data.</text>
</comment>
<dbReference type="PANTHER" id="PTHR42686:SF1">
    <property type="entry name" value="GH17980P-RELATED"/>
    <property type="match status" value="1"/>
</dbReference>
<dbReference type="GO" id="GO:0005829">
    <property type="term" value="C:cytosol"/>
    <property type="evidence" value="ECO:0007669"/>
    <property type="project" value="TreeGrafter"/>
</dbReference>
<dbReference type="CDD" id="cd19163">
    <property type="entry name" value="AKR_galDH"/>
    <property type="match status" value="1"/>
</dbReference>
<feature type="domain" description="NADP-dependent oxidoreductase" evidence="1">
    <location>
        <begin position="22"/>
        <end position="281"/>
    </location>
</feature>
<sequence length="332" mass="36334">MSPIEPLPKRPFDSTGIEVGCVGLGCSPFGHAYGSPNEDAAIAAVQEAFRQGVNFFDVAPFYAAGDAEKLLGRALKGLPRSQIIVATKVGKYKAGEPEDFSAERVTQSVHESLERLQLEYIDVIQCHDIESAKDMKQIVTETIPALQKLKKQGLVRFIGITGLPLDIYTYVLDRVPVGSVDCILSYCHNNLSDNTLVELLPYLKEKRVAVISASFSSMGLLTQKGPPAWHPAPKNMQAAARKAAALCEEKGTDLAKIAIKEFVRTPGIAVHLMGMCTPEEVLYDTQVVREALGLVPNPKEALENEVLQEVKELLKPHLNTTWKTGRSDNRTP</sequence>
<dbReference type="InterPro" id="IPR036812">
    <property type="entry name" value="NAD(P)_OxRdtase_dom_sf"/>
</dbReference>
<evidence type="ECO:0000313" key="2">
    <source>
        <dbReference type="EMBL" id="KAK9819654.1"/>
    </source>
</evidence>
<dbReference type="GO" id="GO:0010349">
    <property type="term" value="F:L-galactose dehydrogenase activity"/>
    <property type="evidence" value="ECO:0007669"/>
    <property type="project" value="InterPro"/>
</dbReference>
<reference evidence="2 3" key="1">
    <citation type="journal article" date="2024" name="Nat. Commun.">
        <title>Phylogenomics reveals the evolutionary origins of lichenization in chlorophyte algae.</title>
        <authorList>
            <person name="Puginier C."/>
            <person name="Libourel C."/>
            <person name="Otte J."/>
            <person name="Skaloud P."/>
            <person name="Haon M."/>
            <person name="Grisel S."/>
            <person name="Petersen M."/>
            <person name="Berrin J.G."/>
            <person name="Delaux P.M."/>
            <person name="Dal Grande F."/>
            <person name="Keller J."/>
        </authorList>
    </citation>
    <scope>NUCLEOTIDE SEQUENCE [LARGE SCALE GENOMIC DNA]</scope>
    <source>
        <strain evidence="2 3">SAG 2043</strain>
    </source>
</reference>
<dbReference type="PANTHER" id="PTHR42686">
    <property type="entry name" value="GH17980P-RELATED"/>
    <property type="match status" value="1"/>
</dbReference>
<accession>A0AAW1QE11</accession>
<evidence type="ECO:0000313" key="3">
    <source>
        <dbReference type="Proteomes" id="UP001489004"/>
    </source>
</evidence>
<dbReference type="Proteomes" id="UP001489004">
    <property type="component" value="Unassembled WGS sequence"/>
</dbReference>
<name>A0AAW1QE11_9CHLO</name>
<protein>
    <recommendedName>
        <fullName evidence="1">NADP-dependent oxidoreductase domain-containing protein</fullName>
    </recommendedName>
</protein>
<dbReference type="InterPro" id="IPR044479">
    <property type="entry name" value="LGALDH-like"/>
</dbReference>
<organism evidence="2 3">
    <name type="scientific">[Myrmecia] bisecta</name>
    <dbReference type="NCBI Taxonomy" id="41462"/>
    <lineage>
        <taxon>Eukaryota</taxon>
        <taxon>Viridiplantae</taxon>
        <taxon>Chlorophyta</taxon>
        <taxon>core chlorophytes</taxon>
        <taxon>Trebouxiophyceae</taxon>
        <taxon>Trebouxiales</taxon>
        <taxon>Trebouxiaceae</taxon>
        <taxon>Myrmecia</taxon>
    </lineage>
</organism>
<dbReference type="EMBL" id="JALJOR010000003">
    <property type="protein sequence ID" value="KAK9819654.1"/>
    <property type="molecule type" value="Genomic_DNA"/>
</dbReference>
<evidence type="ECO:0000259" key="1">
    <source>
        <dbReference type="Pfam" id="PF00248"/>
    </source>
</evidence>